<dbReference type="PROSITE" id="PS50026">
    <property type="entry name" value="EGF_3"/>
    <property type="match status" value="1"/>
</dbReference>
<feature type="disulfide bond" evidence="2">
    <location>
        <begin position="19"/>
        <end position="28"/>
    </location>
</feature>
<dbReference type="PROSITE" id="PS00022">
    <property type="entry name" value="EGF_1"/>
    <property type="match status" value="1"/>
</dbReference>
<name>A0ABM5A0R8_VULVU</name>
<dbReference type="RefSeq" id="XP_072608390.1">
    <property type="nucleotide sequence ID" value="XM_072752289.1"/>
</dbReference>
<evidence type="ECO:0000313" key="4">
    <source>
        <dbReference type="Proteomes" id="UP001652641"/>
    </source>
</evidence>
<keyword evidence="1 2" id="KW-0245">EGF-like domain</keyword>
<dbReference type="RefSeq" id="XP_072608391.1">
    <property type="nucleotide sequence ID" value="XM_072752290.1"/>
</dbReference>
<evidence type="ECO:0000313" key="5">
    <source>
        <dbReference type="RefSeq" id="XP_072608390.1"/>
    </source>
</evidence>
<dbReference type="InterPro" id="IPR000742">
    <property type="entry name" value="EGF"/>
</dbReference>
<sequence>MCKCLNGSSCDTVIGICYCPPGFTGADCSQICPVDHYGQDCVQQCSCGSGQCDLVTGGCQCPPGQMGARRQQGCSQTTCSPNCELKCTCENGGPCSPVDGSSTCGLGWTGNYCEKVKTIIIFFYSAKI</sequence>
<evidence type="ECO:0000256" key="2">
    <source>
        <dbReference type="PROSITE-ProRule" id="PRU00076"/>
    </source>
</evidence>
<proteinExistence type="predicted"/>
<evidence type="ECO:0000313" key="6">
    <source>
        <dbReference type="RefSeq" id="XP_072608391.1"/>
    </source>
</evidence>
<dbReference type="PANTHER" id="PTHR24043:SF10">
    <property type="entry name" value="MULTIPLE EGF LIKE DOMAINS 6"/>
    <property type="match status" value="1"/>
</dbReference>
<feature type="domain" description="EGF-like" evidence="3">
    <location>
        <begin position="1"/>
        <end position="29"/>
    </location>
</feature>
<dbReference type="PRINTS" id="PR00011">
    <property type="entry name" value="EGFLAMININ"/>
</dbReference>
<dbReference type="GeneID" id="112926656"/>
<protein>
    <submittedName>
        <fullName evidence="5 6">Uncharacterized protein isoform X3</fullName>
    </submittedName>
</protein>
<gene>
    <name evidence="5 6" type="primary">LOC112926656</name>
</gene>
<evidence type="ECO:0000259" key="3">
    <source>
        <dbReference type="PROSITE" id="PS50026"/>
    </source>
</evidence>
<evidence type="ECO:0000256" key="1">
    <source>
        <dbReference type="ARBA" id="ARBA00022536"/>
    </source>
</evidence>
<dbReference type="Gene3D" id="2.170.300.10">
    <property type="entry name" value="Tie2 ligand-binding domain superfamily"/>
    <property type="match status" value="1"/>
</dbReference>
<keyword evidence="4" id="KW-1185">Reference proteome</keyword>
<dbReference type="Proteomes" id="UP001652641">
    <property type="component" value="Chromosome 3"/>
</dbReference>
<comment type="caution">
    <text evidence="2">Lacks conserved residue(s) required for the propagation of feature annotation.</text>
</comment>
<dbReference type="InterPro" id="IPR042635">
    <property type="entry name" value="MEGF10/SREC1/2-like"/>
</dbReference>
<keyword evidence="2" id="KW-1015">Disulfide bond</keyword>
<organism evidence="4 5">
    <name type="scientific">Vulpes vulpes</name>
    <name type="common">Red fox</name>
    <dbReference type="NCBI Taxonomy" id="9627"/>
    <lineage>
        <taxon>Eukaryota</taxon>
        <taxon>Metazoa</taxon>
        <taxon>Chordata</taxon>
        <taxon>Craniata</taxon>
        <taxon>Vertebrata</taxon>
        <taxon>Euteleostomi</taxon>
        <taxon>Mammalia</taxon>
        <taxon>Eutheria</taxon>
        <taxon>Laurasiatheria</taxon>
        <taxon>Carnivora</taxon>
        <taxon>Caniformia</taxon>
        <taxon>Canidae</taxon>
        <taxon>Vulpes</taxon>
    </lineage>
</organism>
<dbReference type="PANTHER" id="PTHR24043">
    <property type="entry name" value="SCAVENGER RECEPTOR CLASS F"/>
    <property type="match status" value="1"/>
</dbReference>
<accession>A0ABM5A0R8</accession>
<reference evidence="5 6" key="1">
    <citation type="submission" date="2025-05" db="UniProtKB">
        <authorList>
            <consortium name="RefSeq"/>
        </authorList>
    </citation>
    <scope>IDENTIFICATION</scope>
    <source>
        <tissue evidence="5 6">Cell line</tissue>
    </source>
</reference>